<dbReference type="Proteomes" id="UP001243989">
    <property type="component" value="Unassembled WGS sequence"/>
</dbReference>
<dbReference type="AlphaFoldDB" id="A0AAJ0EAT1"/>
<dbReference type="PANTHER" id="PTHR33112">
    <property type="entry name" value="DOMAIN PROTEIN, PUTATIVE-RELATED"/>
    <property type="match status" value="1"/>
</dbReference>
<proteinExistence type="predicted"/>
<keyword evidence="3" id="KW-1185">Reference proteome</keyword>
<feature type="domain" description="Heterokaryon incompatibility" evidence="1">
    <location>
        <begin position="14"/>
        <end position="106"/>
    </location>
</feature>
<dbReference type="RefSeq" id="XP_060440280.1">
    <property type="nucleotide sequence ID" value="XM_060585424.1"/>
</dbReference>
<name>A0AAJ0EAT1_9PEZI</name>
<accession>A0AAJ0EAT1</accession>
<organism evidence="2 3">
    <name type="scientific">Colletotrichum phormii</name>
    <dbReference type="NCBI Taxonomy" id="359342"/>
    <lineage>
        <taxon>Eukaryota</taxon>
        <taxon>Fungi</taxon>
        <taxon>Dikarya</taxon>
        <taxon>Ascomycota</taxon>
        <taxon>Pezizomycotina</taxon>
        <taxon>Sordariomycetes</taxon>
        <taxon>Hypocreomycetidae</taxon>
        <taxon>Glomerellales</taxon>
        <taxon>Glomerellaceae</taxon>
        <taxon>Colletotrichum</taxon>
        <taxon>Colletotrichum acutatum species complex</taxon>
    </lineage>
</organism>
<feature type="non-terminal residue" evidence="2">
    <location>
        <position position="1"/>
    </location>
</feature>
<dbReference type="PANTHER" id="PTHR33112:SF12">
    <property type="entry name" value="HETEROKARYON INCOMPATIBILITY DOMAIN-CONTAINING PROTEIN"/>
    <property type="match status" value="1"/>
</dbReference>
<dbReference type="GeneID" id="85470286"/>
<dbReference type="InterPro" id="IPR010730">
    <property type="entry name" value="HET"/>
</dbReference>
<dbReference type="Pfam" id="PF06985">
    <property type="entry name" value="HET"/>
    <property type="match status" value="1"/>
</dbReference>
<dbReference type="EMBL" id="JAHMHQ010000025">
    <property type="protein sequence ID" value="KAK1624285.1"/>
    <property type="molecule type" value="Genomic_DNA"/>
</dbReference>
<gene>
    <name evidence="2" type="ORF">BDP81DRAFT_330632</name>
</gene>
<evidence type="ECO:0000313" key="2">
    <source>
        <dbReference type="EMBL" id="KAK1624285.1"/>
    </source>
</evidence>
<reference evidence="2" key="1">
    <citation type="submission" date="2021-06" db="EMBL/GenBank/DDBJ databases">
        <title>Comparative genomics, transcriptomics and evolutionary studies reveal genomic signatures of adaptation to plant cell wall in hemibiotrophic fungi.</title>
        <authorList>
            <consortium name="DOE Joint Genome Institute"/>
            <person name="Baroncelli R."/>
            <person name="Diaz J.F."/>
            <person name="Benocci T."/>
            <person name="Peng M."/>
            <person name="Battaglia E."/>
            <person name="Haridas S."/>
            <person name="Andreopoulos W."/>
            <person name="Labutti K."/>
            <person name="Pangilinan J."/>
            <person name="Floch G.L."/>
            <person name="Makela M.R."/>
            <person name="Henrissat B."/>
            <person name="Grigoriev I.V."/>
            <person name="Crouch J.A."/>
            <person name="De Vries R.P."/>
            <person name="Sukno S.A."/>
            <person name="Thon M.R."/>
        </authorList>
    </citation>
    <scope>NUCLEOTIDE SEQUENCE</scope>
    <source>
        <strain evidence="2">CBS 102054</strain>
    </source>
</reference>
<protein>
    <submittedName>
        <fullName evidence="2">Heterokaryon incompatibility</fullName>
    </submittedName>
</protein>
<evidence type="ECO:0000259" key="1">
    <source>
        <dbReference type="Pfam" id="PF06985"/>
    </source>
</evidence>
<sequence>HKRSVVVAPKGLSFAVLTYVWGGIEQPKLKEANMGEYSCDYRLDAIWRDIPKTIRDAIHVCETVGERYLWVDALCIVQDSPRDVKTQILRMREIYSAAKFTIAAVSQ</sequence>
<comment type="caution">
    <text evidence="2">The sequence shown here is derived from an EMBL/GenBank/DDBJ whole genome shotgun (WGS) entry which is preliminary data.</text>
</comment>
<evidence type="ECO:0000313" key="3">
    <source>
        <dbReference type="Proteomes" id="UP001243989"/>
    </source>
</evidence>